<dbReference type="AlphaFoldDB" id="A0AAD5FXE3"/>
<dbReference type="Proteomes" id="UP001204833">
    <property type="component" value="Unassembled WGS sequence"/>
</dbReference>
<sequence length="123" mass="13657">MNIYNNFGIDHIIFAIPFGYNPYHIVGIINDINNTLSLNVQSCVNDIYGVFIPPVNLFVTFNIYDADNNTDINANAPNTGTRFNAPANDNNSPIKLTDNGVPILQKLNIIKYIANIGIYVNKP</sequence>
<name>A0AAD5FXE3_9ASCO</name>
<comment type="caution">
    <text evidence="1">The sequence shown here is derived from an EMBL/GenBank/DDBJ whole genome shotgun (WGS) entry which is preliminary data.</text>
</comment>
<reference evidence="1 2" key="1">
    <citation type="journal article" date="2022" name="DNA Res.">
        <title>Genome analysis of five recently described species of the CUG-Ser clade uncovers Candida theae as a new hybrid lineage with pathogenic potential in the Candida parapsilosis species complex.</title>
        <authorList>
            <person name="Mixao V."/>
            <person name="Del Olmo V."/>
            <person name="Hegedusova E."/>
            <person name="Saus E."/>
            <person name="Pryszcz L."/>
            <person name="Cillingova A."/>
            <person name="Nosek J."/>
            <person name="Gabaldon T."/>
        </authorList>
    </citation>
    <scope>NUCLEOTIDE SEQUENCE [LARGE SCALE GENOMIC DNA]</scope>
    <source>
        <strain evidence="1 2">CBS 12239</strain>
    </source>
</reference>
<geneLocation type="mitochondrion" evidence="1"/>
<evidence type="ECO:0000313" key="2">
    <source>
        <dbReference type="Proteomes" id="UP001204833"/>
    </source>
</evidence>
<keyword evidence="1" id="KW-0496">Mitochondrion</keyword>
<protein>
    <submittedName>
        <fullName evidence="1">Uncharacterized protein</fullName>
    </submittedName>
</protein>
<dbReference type="EMBL" id="JAIHNG010000146">
    <property type="protein sequence ID" value="KAI5952212.1"/>
    <property type="molecule type" value="Genomic_DNA"/>
</dbReference>
<keyword evidence="2" id="KW-1185">Reference proteome</keyword>
<gene>
    <name evidence="1" type="ORF">KGF57_004140</name>
</gene>
<proteinExistence type="predicted"/>
<evidence type="ECO:0000313" key="1">
    <source>
        <dbReference type="EMBL" id="KAI5952212.1"/>
    </source>
</evidence>
<accession>A0AAD5FXE3</accession>
<organism evidence="1 2">
    <name type="scientific">Candida theae</name>
    <dbReference type="NCBI Taxonomy" id="1198502"/>
    <lineage>
        <taxon>Eukaryota</taxon>
        <taxon>Fungi</taxon>
        <taxon>Dikarya</taxon>
        <taxon>Ascomycota</taxon>
        <taxon>Saccharomycotina</taxon>
        <taxon>Pichiomycetes</taxon>
        <taxon>Debaryomycetaceae</taxon>
        <taxon>Candida/Lodderomyces clade</taxon>
        <taxon>Candida</taxon>
    </lineage>
</organism>